<dbReference type="EMBL" id="JAUEPL010000001">
    <property type="protein sequence ID" value="MDN3292475.1"/>
    <property type="molecule type" value="Genomic_DNA"/>
</dbReference>
<evidence type="ECO:0000313" key="3">
    <source>
        <dbReference type="EMBL" id="MDN3292475.1"/>
    </source>
</evidence>
<dbReference type="InterPro" id="IPR029058">
    <property type="entry name" value="AB_hydrolase_fold"/>
</dbReference>
<dbReference type="PRINTS" id="PR00111">
    <property type="entry name" value="ABHYDROLASE"/>
</dbReference>
<dbReference type="PANTHER" id="PTHR43329">
    <property type="entry name" value="EPOXIDE HYDROLASE"/>
    <property type="match status" value="1"/>
</dbReference>
<evidence type="ECO:0000313" key="4">
    <source>
        <dbReference type="Proteomes" id="UP001174050"/>
    </source>
</evidence>
<evidence type="ECO:0000259" key="2">
    <source>
        <dbReference type="Pfam" id="PF00561"/>
    </source>
</evidence>
<keyword evidence="1 3" id="KW-0378">Hydrolase</keyword>
<comment type="caution">
    <text evidence="3">The sequence shown here is derived from an EMBL/GenBank/DDBJ whole genome shotgun (WGS) entry which is preliminary data.</text>
</comment>
<dbReference type="Gene3D" id="3.40.50.1820">
    <property type="entry name" value="alpha/beta hydrolase"/>
    <property type="match status" value="1"/>
</dbReference>
<organism evidence="3 4">
    <name type="scientific">Streptomyces ficellus</name>
    <dbReference type="NCBI Taxonomy" id="1977088"/>
    <lineage>
        <taxon>Bacteria</taxon>
        <taxon>Bacillati</taxon>
        <taxon>Actinomycetota</taxon>
        <taxon>Actinomycetes</taxon>
        <taxon>Kitasatosporales</taxon>
        <taxon>Streptomycetaceae</taxon>
        <taxon>Streptomyces</taxon>
    </lineage>
</organism>
<keyword evidence="4" id="KW-1185">Reference proteome</keyword>
<name>A0ABT7YZ03_9ACTN</name>
<dbReference type="InterPro" id="IPR000639">
    <property type="entry name" value="Epox_hydrolase-like"/>
</dbReference>
<dbReference type="RefSeq" id="WP_290109248.1">
    <property type="nucleotide sequence ID" value="NZ_JAUEPL010000001.1"/>
</dbReference>
<dbReference type="SUPFAM" id="SSF53474">
    <property type="entry name" value="alpha/beta-Hydrolases"/>
    <property type="match status" value="1"/>
</dbReference>
<gene>
    <name evidence="3" type="ORF">QWM81_00135</name>
</gene>
<accession>A0ABT7YZ03</accession>
<protein>
    <submittedName>
        <fullName evidence="3">Alpha/beta fold hydrolase</fullName>
    </submittedName>
</protein>
<dbReference type="Pfam" id="PF00561">
    <property type="entry name" value="Abhydrolase_1"/>
    <property type="match status" value="1"/>
</dbReference>
<dbReference type="GO" id="GO:0016787">
    <property type="term" value="F:hydrolase activity"/>
    <property type="evidence" value="ECO:0007669"/>
    <property type="project" value="UniProtKB-KW"/>
</dbReference>
<dbReference type="Proteomes" id="UP001174050">
    <property type="component" value="Unassembled WGS sequence"/>
</dbReference>
<proteinExistence type="predicted"/>
<dbReference type="PRINTS" id="PR00412">
    <property type="entry name" value="EPOXHYDRLASE"/>
</dbReference>
<sequence length="283" mass="31422">MRMELSEVTLEVQDNEVQDNGTGRDPVLLLHGFPDTHAVWRHQVRALDAAGYRTIAPDLRGFGASDRPEETAAYAPHRIVADLVELLDRLDIGRVHLVGHDWGSGIAQSLALTDRARVASLSLLSVGHLGGLLGAGWEQRQRSWYMLLFQLTGLAEEWLSRDDFANLRDMLAEHPDADEVVERLREPGALTSALSLYRAGLRPEVLFGPEQPLPSLPGPVLGVWSTGDRFLTEGSMAGTGKYVDGCWRYERIEGAGHWLQLDAPERVNTLLLDFFAEQRRGGR</sequence>
<evidence type="ECO:0000256" key="1">
    <source>
        <dbReference type="ARBA" id="ARBA00022801"/>
    </source>
</evidence>
<feature type="domain" description="AB hydrolase-1" evidence="2">
    <location>
        <begin position="26"/>
        <end position="264"/>
    </location>
</feature>
<reference evidence="3" key="1">
    <citation type="submission" date="2023-06" db="EMBL/GenBank/DDBJ databases">
        <title>WGS-Sequencing of Streptomyces ficellus isolate 21 collected from sand in Gara Djebilet Iron Mine in Algeria.</title>
        <authorList>
            <person name="Zegers G.P."/>
            <person name="Gomez A."/>
            <person name="Gueddou A."/>
            <person name="Zahara A.F."/>
            <person name="Worth M."/>
            <person name="Sevigny J.L."/>
            <person name="Tisa L."/>
        </authorList>
    </citation>
    <scope>NUCLEOTIDE SEQUENCE</scope>
    <source>
        <strain evidence="3">AS11</strain>
    </source>
</reference>
<dbReference type="InterPro" id="IPR000073">
    <property type="entry name" value="AB_hydrolase_1"/>
</dbReference>